<keyword evidence="8 10" id="KW-0675">Receptor</keyword>
<evidence type="ECO:0000256" key="7">
    <source>
        <dbReference type="ARBA" id="ARBA00023136"/>
    </source>
</evidence>
<feature type="transmembrane region" description="Helical" evidence="11">
    <location>
        <begin position="35"/>
        <end position="59"/>
    </location>
</feature>
<evidence type="ECO:0000313" key="15">
    <source>
        <dbReference type="RefSeq" id="XP_022248208.1"/>
    </source>
</evidence>
<keyword evidence="5 11" id="KW-1133">Transmembrane helix</keyword>
<dbReference type="Proteomes" id="UP000694941">
    <property type="component" value="Unplaced"/>
</dbReference>
<sequence>MVLGLMYNNKTLDSEEHENESLQDRIIKYPREATVFASVCCIIFIVVGCLGNLVTIFALSRCVKLRNATTAFVFSLCMADFLFCAFNLPLTASRYIHEKWVLGDTLCFLFPFFFYGNVAASLMSMTAITINRFILINHPSKYEKIYKKRYIALMIAFCWIFSFVLLVPTLTSSWGTFGLDPETFSCTILKLDGKSPKKFLFILGFLIPCVVIIISYSCIFFKVRRTRENVAAHSPPVSPTSPTPLMKHSVHKKDELRITCMMLIIFISFLICFLPLMIVNVFDNKVSFPAIHVLASILAWMASCINPVIYALMNRTYRKAYCQLFRCCSCKPPTTNPKTYHLRSSGSNDSQTKISEVFTFPKTKYKDEDDPV</sequence>
<dbReference type="CDD" id="cd15210">
    <property type="entry name" value="7tmA_GPR84-like"/>
    <property type="match status" value="1"/>
</dbReference>
<evidence type="ECO:0000313" key="13">
    <source>
        <dbReference type="Proteomes" id="UP000694941"/>
    </source>
</evidence>
<protein>
    <submittedName>
        <fullName evidence="14 15">Protein trapped in endoderm-1-like isoform X1</fullName>
    </submittedName>
</protein>
<dbReference type="SMART" id="SM01381">
    <property type="entry name" value="7TM_GPCR_Srsx"/>
    <property type="match status" value="1"/>
</dbReference>
<dbReference type="InterPro" id="IPR000276">
    <property type="entry name" value="GPCR_Rhodpsn"/>
</dbReference>
<dbReference type="RefSeq" id="XP_022248209.1">
    <property type="nucleotide sequence ID" value="XM_022392501.1"/>
</dbReference>
<evidence type="ECO:0000256" key="6">
    <source>
        <dbReference type="ARBA" id="ARBA00023040"/>
    </source>
</evidence>
<dbReference type="Gene3D" id="1.20.1070.10">
    <property type="entry name" value="Rhodopsin 7-helix transmembrane proteins"/>
    <property type="match status" value="1"/>
</dbReference>
<feature type="transmembrane region" description="Helical" evidence="11">
    <location>
        <begin position="290"/>
        <end position="313"/>
    </location>
</feature>
<feature type="transmembrane region" description="Helical" evidence="11">
    <location>
        <begin position="199"/>
        <end position="221"/>
    </location>
</feature>
<evidence type="ECO:0000256" key="2">
    <source>
        <dbReference type="ARBA" id="ARBA00010663"/>
    </source>
</evidence>
<keyword evidence="13" id="KW-1185">Reference proteome</keyword>
<feature type="transmembrane region" description="Helical" evidence="11">
    <location>
        <begin position="71"/>
        <end position="88"/>
    </location>
</feature>
<evidence type="ECO:0000256" key="9">
    <source>
        <dbReference type="ARBA" id="ARBA00023224"/>
    </source>
</evidence>
<comment type="subcellular location">
    <subcellularLocation>
        <location evidence="1">Cell membrane</location>
        <topology evidence="1">Multi-pass membrane protein</topology>
    </subcellularLocation>
</comment>
<keyword evidence="9 10" id="KW-0807">Transducer</keyword>
<comment type="similarity">
    <text evidence="2 10">Belongs to the G-protein coupled receptor 1 family.</text>
</comment>
<dbReference type="PROSITE" id="PS00237">
    <property type="entry name" value="G_PROTEIN_RECEP_F1_1"/>
    <property type="match status" value="1"/>
</dbReference>
<feature type="transmembrane region" description="Helical" evidence="11">
    <location>
        <begin position="256"/>
        <end position="278"/>
    </location>
</feature>
<organism evidence="13 14">
    <name type="scientific">Limulus polyphemus</name>
    <name type="common">Atlantic horseshoe crab</name>
    <dbReference type="NCBI Taxonomy" id="6850"/>
    <lineage>
        <taxon>Eukaryota</taxon>
        <taxon>Metazoa</taxon>
        <taxon>Ecdysozoa</taxon>
        <taxon>Arthropoda</taxon>
        <taxon>Chelicerata</taxon>
        <taxon>Merostomata</taxon>
        <taxon>Xiphosura</taxon>
        <taxon>Limulidae</taxon>
        <taxon>Limulus</taxon>
    </lineage>
</organism>
<feature type="transmembrane region" description="Helical" evidence="11">
    <location>
        <begin position="108"/>
        <end position="130"/>
    </location>
</feature>
<dbReference type="PROSITE" id="PS50262">
    <property type="entry name" value="G_PROTEIN_RECEP_F1_2"/>
    <property type="match status" value="1"/>
</dbReference>
<dbReference type="Pfam" id="PF00001">
    <property type="entry name" value="7tm_1"/>
    <property type="match status" value="1"/>
</dbReference>
<dbReference type="RefSeq" id="XP_022248207.1">
    <property type="nucleotide sequence ID" value="XM_022392499.1"/>
</dbReference>
<accession>A0ABM1SX51</accession>
<evidence type="ECO:0000256" key="11">
    <source>
        <dbReference type="SAM" id="Phobius"/>
    </source>
</evidence>
<evidence type="ECO:0000256" key="8">
    <source>
        <dbReference type="ARBA" id="ARBA00023170"/>
    </source>
</evidence>
<evidence type="ECO:0000256" key="3">
    <source>
        <dbReference type="ARBA" id="ARBA00022475"/>
    </source>
</evidence>
<keyword evidence="4 10" id="KW-0812">Transmembrane</keyword>
<proteinExistence type="inferred from homology"/>
<keyword evidence="3" id="KW-1003">Cell membrane</keyword>
<keyword evidence="7 11" id="KW-0472">Membrane</keyword>
<dbReference type="PANTHER" id="PTHR24228:SF71">
    <property type="entry name" value="PROTEIN TRAPPED IN ENDODERM-1"/>
    <property type="match status" value="1"/>
</dbReference>
<gene>
    <name evidence="14 15 16" type="primary">LOC106464732</name>
</gene>
<dbReference type="PANTHER" id="PTHR24228">
    <property type="entry name" value="B2 BRADYKININ RECEPTOR/ANGIOTENSIN II RECEPTOR"/>
    <property type="match status" value="1"/>
</dbReference>
<dbReference type="SUPFAM" id="SSF81321">
    <property type="entry name" value="Family A G protein-coupled receptor-like"/>
    <property type="match status" value="1"/>
</dbReference>
<dbReference type="RefSeq" id="XP_022248208.1">
    <property type="nucleotide sequence ID" value="XM_022392500.1"/>
</dbReference>
<dbReference type="GeneID" id="106464732"/>
<evidence type="ECO:0000313" key="14">
    <source>
        <dbReference type="RefSeq" id="XP_022248207.1"/>
    </source>
</evidence>
<evidence type="ECO:0000313" key="16">
    <source>
        <dbReference type="RefSeq" id="XP_022248209.1"/>
    </source>
</evidence>
<evidence type="ECO:0000259" key="12">
    <source>
        <dbReference type="PROSITE" id="PS50262"/>
    </source>
</evidence>
<feature type="transmembrane region" description="Helical" evidence="11">
    <location>
        <begin position="150"/>
        <end position="170"/>
    </location>
</feature>
<evidence type="ECO:0000256" key="4">
    <source>
        <dbReference type="ARBA" id="ARBA00022692"/>
    </source>
</evidence>
<evidence type="ECO:0000256" key="10">
    <source>
        <dbReference type="RuleBase" id="RU000688"/>
    </source>
</evidence>
<name>A0ABM1SX51_LIMPO</name>
<reference evidence="14 15" key="1">
    <citation type="submission" date="2025-05" db="UniProtKB">
        <authorList>
            <consortium name="RefSeq"/>
        </authorList>
    </citation>
    <scope>IDENTIFICATION</scope>
    <source>
        <tissue evidence="14 15">Muscle</tissue>
    </source>
</reference>
<dbReference type="PRINTS" id="PR00237">
    <property type="entry name" value="GPCRRHODOPSN"/>
</dbReference>
<feature type="domain" description="G-protein coupled receptors family 1 profile" evidence="12">
    <location>
        <begin position="51"/>
        <end position="310"/>
    </location>
</feature>
<evidence type="ECO:0000256" key="5">
    <source>
        <dbReference type="ARBA" id="ARBA00022989"/>
    </source>
</evidence>
<keyword evidence="6 10" id="KW-0297">G-protein coupled receptor</keyword>
<evidence type="ECO:0000256" key="1">
    <source>
        <dbReference type="ARBA" id="ARBA00004651"/>
    </source>
</evidence>
<dbReference type="InterPro" id="IPR017452">
    <property type="entry name" value="GPCR_Rhodpsn_7TM"/>
</dbReference>